<evidence type="ECO:0000259" key="6">
    <source>
        <dbReference type="Pfam" id="PF14464"/>
    </source>
</evidence>
<comment type="caution">
    <text evidence="7">The sequence shown here is derived from an EMBL/GenBank/DDBJ whole genome shotgun (WGS) entry which is preliminary data.</text>
</comment>
<dbReference type="Proteomes" id="UP000732377">
    <property type="component" value="Unassembled WGS sequence"/>
</dbReference>
<evidence type="ECO:0000256" key="2">
    <source>
        <dbReference type="ARBA" id="ARBA00022723"/>
    </source>
</evidence>
<keyword evidence="4" id="KW-0862">Zinc</keyword>
<keyword evidence="3" id="KW-0378">Hydrolase</keyword>
<dbReference type="AlphaFoldDB" id="A0A953LL54"/>
<name>A0A953LL54_SYMTR</name>
<keyword evidence="1" id="KW-0645">Protease</keyword>
<organism evidence="7 8">
    <name type="scientific">Symbiobacterium thermophilum</name>
    <dbReference type="NCBI Taxonomy" id="2734"/>
    <lineage>
        <taxon>Bacteria</taxon>
        <taxon>Bacillati</taxon>
        <taxon>Bacillota</taxon>
        <taxon>Clostridia</taxon>
        <taxon>Eubacteriales</taxon>
        <taxon>Symbiobacteriaceae</taxon>
        <taxon>Symbiobacterium</taxon>
    </lineage>
</organism>
<sequence>MPDTTFWCGSTETKGGGCPVWRRGRSPRTRGASTAPIPEELQVTIRALDFIRTEIRSCVGIETGGALVGYVSGTCAVVTHASDPGPAGVRRPAFVTIEGRHTTQFCWQLQEASGGRLFYLGDWHVHPGGSLVCSGADVRAALRQLEVNATPLPVFISVIFDRYGITARAFRIGWKGNATEIPITLGGLPSWREALCIPRFALHDNACHLFSQSHQTSRSSGEIEKKWRS</sequence>
<proteinExistence type="predicted"/>
<evidence type="ECO:0000313" key="8">
    <source>
        <dbReference type="Proteomes" id="UP000732377"/>
    </source>
</evidence>
<dbReference type="GO" id="GO:0006508">
    <property type="term" value="P:proteolysis"/>
    <property type="evidence" value="ECO:0007669"/>
    <property type="project" value="UniProtKB-KW"/>
</dbReference>
<accession>A0A953LL54</accession>
<dbReference type="GO" id="GO:0046872">
    <property type="term" value="F:metal ion binding"/>
    <property type="evidence" value="ECO:0007669"/>
    <property type="project" value="UniProtKB-KW"/>
</dbReference>
<dbReference type="Gene3D" id="3.40.140.10">
    <property type="entry name" value="Cytidine Deaminase, domain 2"/>
    <property type="match status" value="1"/>
</dbReference>
<dbReference type="Pfam" id="PF14464">
    <property type="entry name" value="Prok-JAB"/>
    <property type="match status" value="1"/>
</dbReference>
<protein>
    <recommendedName>
        <fullName evidence="6">JAB domain-containing protein</fullName>
    </recommendedName>
</protein>
<dbReference type="InterPro" id="IPR028090">
    <property type="entry name" value="JAB_dom_prok"/>
</dbReference>
<feature type="domain" description="JAB" evidence="6">
    <location>
        <begin position="48"/>
        <end position="156"/>
    </location>
</feature>
<evidence type="ECO:0000256" key="1">
    <source>
        <dbReference type="ARBA" id="ARBA00022670"/>
    </source>
</evidence>
<keyword evidence="2" id="KW-0479">Metal-binding</keyword>
<dbReference type="EMBL" id="PIUK01000243">
    <property type="protein sequence ID" value="MBY6277777.1"/>
    <property type="molecule type" value="Genomic_DNA"/>
</dbReference>
<dbReference type="SUPFAM" id="SSF102712">
    <property type="entry name" value="JAB1/MPN domain"/>
    <property type="match status" value="1"/>
</dbReference>
<reference evidence="7" key="1">
    <citation type="submission" date="2017-11" db="EMBL/GenBank/DDBJ databases">
        <title>Three new genomes from thermophilic consortium.</title>
        <authorList>
            <person name="Quaggio R."/>
            <person name="Amgarten D."/>
            <person name="Setubal J.C."/>
        </authorList>
    </citation>
    <scope>NUCLEOTIDE SEQUENCE</scope>
    <source>
        <strain evidence="7">ZCTH01-B2</strain>
    </source>
</reference>
<dbReference type="GO" id="GO:0008237">
    <property type="term" value="F:metallopeptidase activity"/>
    <property type="evidence" value="ECO:0007669"/>
    <property type="project" value="UniProtKB-KW"/>
</dbReference>
<evidence type="ECO:0000256" key="4">
    <source>
        <dbReference type="ARBA" id="ARBA00022833"/>
    </source>
</evidence>
<evidence type="ECO:0000256" key="3">
    <source>
        <dbReference type="ARBA" id="ARBA00022801"/>
    </source>
</evidence>
<evidence type="ECO:0000256" key="5">
    <source>
        <dbReference type="ARBA" id="ARBA00023049"/>
    </source>
</evidence>
<gene>
    <name evidence="7" type="ORF">CWE10_16535</name>
</gene>
<keyword evidence="5" id="KW-0482">Metalloprotease</keyword>
<evidence type="ECO:0000313" key="7">
    <source>
        <dbReference type="EMBL" id="MBY6277777.1"/>
    </source>
</evidence>